<dbReference type="InterPro" id="IPR001123">
    <property type="entry name" value="LeuE-type"/>
</dbReference>
<dbReference type="RefSeq" id="WP_097021568.1">
    <property type="nucleotide sequence ID" value="NZ_OBQJ01000001.1"/>
</dbReference>
<gene>
    <name evidence="7" type="ORF">SAMN05421509_101323</name>
</gene>
<name>A0A285VBP9_9GAMM</name>
<dbReference type="GO" id="GO:0015171">
    <property type="term" value="F:amino acid transmembrane transporter activity"/>
    <property type="evidence" value="ECO:0007669"/>
    <property type="project" value="TreeGrafter"/>
</dbReference>
<dbReference type="GO" id="GO:0005886">
    <property type="term" value="C:plasma membrane"/>
    <property type="evidence" value="ECO:0007669"/>
    <property type="project" value="UniProtKB-SubCell"/>
</dbReference>
<comment type="subcellular location">
    <subcellularLocation>
        <location evidence="1">Cell membrane</location>
        <topology evidence="1">Multi-pass membrane protein</topology>
    </subcellularLocation>
</comment>
<feature type="transmembrane region" description="Helical" evidence="6">
    <location>
        <begin position="39"/>
        <end position="61"/>
    </location>
</feature>
<proteinExistence type="predicted"/>
<dbReference type="PANTHER" id="PTHR30086:SF17">
    <property type="entry name" value="LYSE FAMILY TRANSLOCATOR"/>
    <property type="match status" value="1"/>
</dbReference>
<sequence length="216" mass="22572">MLQQFLLVAGAHFLALLSPGPDFFLILRYAVALGRGPAALVSLGIGLANGLFILLAMGGLMALDAEAGLFIAVQWAGGVFLLYMGIQFIRQAGQTRLEAGSHREAEAPASTAPGALLAGLASGLLNPKNALFYASLFAVLHARSTPVGVQSLYALWMIAVVLGWDLLVGHLAGHPGLIRRFGHGLRHIERLAGILLILLGLGIVAARLDPGLLAAF</sequence>
<evidence type="ECO:0000256" key="4">
    <source>
        <dbReference type="ARBA" id="ARBA00022989"/>
    </source>
</evidence>
<evidence type="ECO:0000256" key="3">
    <source>
        <dbReference type="ARBA" id="ARBA00022692"/>
    </source>
</evidence>
<dbReference type="Proteomes" id="UP000219023">
    <property type="component" value="Unassembled WGS sequence"/>
</dbReference>
<dbReference type="AlphaFoldDB" id="A0A285VBP9"/>
<keyword evidence="5 6" id="KW-0472">Membrane</keyword>
<evidence type="ECO:0000256" key="5">
    <source>
        <dbReference type="ARBA" id="ARBA00023136"/>
    </source>
</evidence>
<evidence type="ECO:0000313" key="7">
    <source>
        <dbReference type="EMBL" id="SOC51509.1"/>
    </source>
</evidence>
<dbReference type="Pfam" id="PF01810">
    <property type="entry name" value="LysE"/>
    <property type="match status" value="1"/>
</dbReference>
<evidence type="ECO:0000256" key="6">
    <source>
        <dbReference type="SAM" id="Phobius"/>
    </source>
</evidence>
<keyword evidence="4 6" id="KW-1133">Transmembrane helix</keyword>
<protein>
    <submittedName>
        <fullName evidence="7">Threonine/homoserine/homoserine lactone efflux protein</fullName>
    </submittedName>
</protein>
<feature type="transmembrane region" description="Helical" evidence="6">
    <location>
        <begin position="67"/>
        <end position="86"/>
    </location>
</feature>
<reference evidence="7 8" key="1">
    <citation type="submission" date="2017-08" db="EMBL/GenBank/DDBJ databases">
        <authorList>
            <person name="de Groot N.N."/>
        </authorList>
    </citation>
    <scope>NUCLEOTIDE SEQUENCE [LARGE SCALE GENOMIC DNA]</scope>
    <source>
        <strain evidence="7 8">USBA 855</strain>
    </source>
</reference>
<dbReference type="PANTHER" id="PTHR30086">
    <property type="entry name" value="ARGININE EXPORTER PROTEIN ARGO"/>
    <property type="match status" value="1"/>
</dbReference>
<dbReference type="OrthoDB" id="9804822at2"/>
<accession>A0A285VBP9</accession>
<organism evidence="7 8">
    <name type="scientific">Chromohalobacter canadensis</name>
    <dbReference type="NCBI Taxonomy" id="141389"/>
    <lineage>
        <taxon>Bacteria</taxon>
        <taxon>Pseudomonadati</taxon>
        <taxon>Pseudomonadota</taxon>
        <taxon>Gammaproteobacteria</taxon>
        <taxon>Oceanospirillales</taxon>
        <taxon>Halomonadaceae</taxon>
        <taxon>Chromohalobacter</taxon>
    </lineage>
</organism>
<dbReference type="EMBL" id="OBQJ01000001">
    <property type="protein sequence ID" value="SOC51509.1"/>
    <property type="molecule type" value="Genomic_DNA"/>
</dbReference>
<evidence type="ECO:0000256" key="2">
    <source>
        <dbReference type="ARBA" id="ARBA00022475"/>
    </source>
</evidence>
<feature type="transmembrane region" description="Helical" evidence="6">
    <location>
        <begin position="153"/>
        <end position="171"/>
    </location>
</feature>
<keyword evidence="2" id="KW-1003">Cell membrane</keyword>
<feature type="transmembrane region" description="Helical" evidence="6">
    <location>
        <begin position="191"/>
        <end position="208"/>
    </location>
</feature>
<keyword evidence="3 6" id="KW-0812">Transmembrane</keyword>
<feature type="transmembrane region" description="Helical" evidence="6">
    <location>
        <begin position="6"/>
        <end position="27"/>
    </location>
</feature>
<evidence type="ECO:0000313" key="8">
    <source>
        <dbReference type="Proteomes" id="UP000219023"/>
    </source>
</evidence>
<evidence type="ECO:0000256" key="1">
    <source>
        <dbReference type="ARBA" id="ARBA00004651"/>
    </source>
</evidence>